<name>A0AA48L2Q0_9TREE</name>
<gene>
    <name evidence="2" type="ORF">CcaverHIS019_0300180</name>
</gene>
<protein>
    <recommendedName>
        <fullName evidence="1">ABM domain-containing protein</fullName>
    </recommendedName>
</protein>
<dbReference type="Gene3D" id="3.30.70.100">
    <property type="match status" value="1"/>
</dbReference>
<feature type="domain" description="ABM" evidence="1">
    <location>
        <begin position="4"/>
        <end position="94"/>
    </location>
</feature>
<dbReference type="InterPro" id="IPR007138">
    <property type="entry name" value="ABM_dom"/>
</dbReference>
<dbReference type="PROSITE" id="PS51725">
    <property type="entry name" value="ABM"/>
    <property type="match status" value="1"/>
</dbReference>
<evidence type="ECO:0000259" key="1">
    <source>
        <dbReference type="PROSITE" id="PS51725"/>
    </source>
</evidence>
<dbReference type="Proteomes" id="UP001233271">
    <property type="component" value="Chromosome 3"/>
</dbReference>
<sequence>MAPFYVIASMRAASAQAADELAVLFAACREHAEKHEPGTLQYTPVRDMQDPLKFKVFEQYAGPEAVAAHTKTDVYRALGRAGKTLFEGGSKGITIERFTAVDAKSKL</sequence>
<organism evidence="2 3">
    <name type="scientific">Cutaneotrichosporon cavernicola</name>
    <dbReference type="NCBI Taxonomy" id="279322"/>
    <lineage>
        <taxon>Eukaryota</taxon>
        <taxon>Fungi</taxon>
        <taxon>Dikarya</taxon>
        <taxon>Basidiomycota</taxon>
        <taxon>Agaricomycotina</taxon>
        <taxon>Tremellomycetes</taxon>
        <taxon>Trichosporonales</taxon>
        <taxon>Trichosporonaceae</taxon>
        <taxon>Cutaneotrichosporon</taxon>
    </lineage>
</organism>
<accession>A0AA48L2Q0</accession>
<evidence type="ECO:0000313" key="2">
    <source>
        <dbReference type="EMBL" id="BEI89948.1"/>
    </source>
</evidence>
<dbReference type="RefSeq" id="XP_060455214.1">
    <property type="nucleotide sequence ID" value="XM_060598418.1"/>
</dbReference>
<dbReference type="EMBL" id="AP028214">
    <property type="protein sequence ID" value="BEI89948.1"/>
    <property type="molecule type" value="Genomic_DNA"/>
</dbReference>
<evidence type="ECO:0000313" key="3">
    <source>
        <dbReference type="Proteomes" id="UP001233271"/>
    </source>
</evidence>
<proteinExistence type="predicted"/>
<dbReference type="GeneID" id="85493819"/>
<keyword evidence="3" id="KW-1185">Reference proteome</keyword>
<dbReference type="AlphaFoldDB" id="A0AA48L2Q0"/>
<dbReference type="Pfam" id="PF03992">
    <property type="entry name" value="ABM"/>
    <property type="match status" value="1"/>
</dbReference>
<dbReference type="SUPFAM" id="SSF54909">
    <property type="entry name" value="Dimeric alpha+beta barrel"/>
    <property type="match status" value="1"/>
</dbReference>
<dbReference type="InterPro" id="IPR011008">
    <property type="entry name" value="Dimeric_a/b-barrel"/>
</dbReference>
<dbReference type="KEGG" id="ccac:CcaHIS019_0300180"/>
<reference evidence="2" key="1">
    <citation type="journal article" date="2023" name="BMC Genomics">
        <title>Chromosome-level genome assemblies of Cutaneotrichosporon spp. (Trichosporonales, Basidiomycota) reveal imbalanced evolution between nucleotide sequences and chromosome synteny.</title>
        <authorList>
            <person name="Kobayashi Y."/>
            <person name="Kayamori A."/>
            <person name="Aoki K."/>
            <person name="Shiwa Y."/>
            <person name="Matsutani M."/>
            <person name="Fujita N."/>
            <person name="Sugita T."/>
            <person name="Iwasaki W."/>
            <person name="Tanaka N."/>
            <person name="Takashima M."/>
        </authorList>
    </citation>
    <scope>NUCLEOTIDE SEQUENCE</scope>
    <source>
        <strain evidence="2">HIS019</strain>
    </source>
</reference>